<dbReference type="InterPro" id="IPR001310">
    <property type="entry name" value="Histidine_triad_HIT"/>
</dbReference>
<evidence type="ECO:0000256" key="3">
    <source>
        <dbReference type="PROSITE-ProRule" id="PRU00464"/>
    </source>
</evidence>
<evidence type="ECO:0000256" key="1">
    <source>
        <dbReference type="PIRSR" id="PIRSR601310-1"/>
    </source>
</evidence>
<keyword evidence="6" id="KW-1185">Reference proteome</keyword>
<dbReference type="PROSITE" id="PS51084">
    <property type="entry name" value="HIT_2"/>
    <property type="match status" value="1"/>
</dbReference>
<evidence type="ECO:0000313" key="5">
    <source>
        <dbReference type="EnsemblProtists" id="EOD22473"/>
    </source>
</evidence>
<dbReference type="PaxDb" id="2903-EOD17816"/>
<dbReference type="FunFam" id="3.30.428.10:FF:000005">
    <property type="entry name" value="Histidine triad nucleotide-binding protein 1"/>
    <property type="match status" value="1"/>
</dbReference>
<dbReference type="EnsemblProtists" id="EOD17816">
    <property type="protein sequence ID" value="EOD17816"/>
    <property type="gene ID" value="EMIHUDRAFT_436305"/>
</dbReference>
<feature type="active site" description="Tele-AMP-histidine intermediate" evidence="1">
    <location>
        <position position="112"/>
    </location>
</feature>
<evidence type="ECO:0000313" key="6">
    <source>
        <dbReference type="Proteomes" id="UP000013827"/>
    </source>
</evidence>
<dbReference type="eggNOG" id="KOG3275">
    <property type="taxonomic scope" value="Eukaryota"/>
</dbReference>
<dbReference type="KEGG" id="ehx:EMIHUDRAFT_444281"/>
<sequence length="126" mass="13522">MSEVAKAQTAAPGGDTIFGKIIRKEIPAKIAYEDDTVLAFHDVAPQAPVHVLVIPKKPIAMIQDVCEDDEPLIGHLMATAAKVAKGLGLDDDGYRLVINNGKHGAQSVYHLHVHILGGRQMTWPPG</sequence>
<protein>
    <recommendedName>
        <fullName evidence="4">HIT domain-containing protein</fullName>
    </recommendedName>
</protein>
<dbReference type="Proteomes" id="UP000013827">
    <property type="component" value="Unassembled WGS sequence"/>
</dbReference>
<dbReference type="Gene3D" id="3.30.428.10">
    <property type="entry name" value="HIT-like"/>
    <property type="match status" value="1"/>
</dbReference>
<organism evidence="5 6">
    <name type="scientific">Emiliania huxleyi (strain CCMP1516)</name>
    <dbReference type="NCBI Taxonomy" id="280463"/>
    <lineage>
        <taxon>Eukaryota</taxon>
        <taxon>Haptista</taxon>
        <taxon>Haptophyta</taxon>
        <taxon>Prymnesiophyceae</taxon>
        <taxon>Isochrysidales</taxon>
        <taxon>Noelaerhabdaceae</taxon>
        <taxon>Emiliania</taxon>
    </lineage>
</organism>
<dbReference type="InterPro" id="IPR011146">
    <property type="entry name" value="HIT-like"/>
</dbReference>
<dbReference type="EnsemblProtists" id="EOD22473">
    <property type="protein sequence ID" value="EOD22473"/>
    <property type="gene ID" value="EMIHUDRAFT_444281"/>
</dbReference>
<accession>A0A0D3JG38</accession>
<proteinExistence type="predicted"/>
<dbReference type="RefSeq" id="XP_005770245.1">
    <property type="nucleotide sequence ID" value="XM_005770188.1"/>
</dbReference>
<dbReference type="PROSITE" id="PS00892">
    <property type="entry name" value="HIT_1"/>
    <property type="match status" value="1"/>
</dbReference>
<reference evidence="5" key="2">
    <citation type="submission" date="2024-10" db="UniProtKB">
        <authorList>
            <consortium name="EnsemblProtists"/>
        </authorList>
    </citation>
    <scope>IDENTIFICATION</scope>
</reference>
<dbReference type="RefSeq" id="XP_005774902.1">
    <property type="nucleotide sequence ID" value="XM_005774845.1"/>
</dbReference>
<dbReference type="GeneID" id="17268018"/>
<name>A0A0D3JG38_EMIH1</name>
<dbReference type="CDD" id="cd01276">
    <property type="entry name" value="PKCI_related"/>
    <property type="match status" value="1"/>
</dbReference>
<dbReference type="OMA" id="YRVVMNC"/>
<dbReference type="AlphaFoldDB" id="A0A0D3JG38"/>
<dbReference type="SUPFAM" id="SSF54197">
    <property type="entry name" value="HIT-like"/>
    <property type="match status" value="1"/>
</dbReference>
<dbReference type="PRINTS" id="PR00332">
    <property type="entry name" value="HISTRIAD"/>
</dbReference>
<dbReference type="InterPro" id="IPR036265">
    <property type="entry name" value="HIT-like_sf"/>
</dbReference>
<dbReference type="STRING" id="2903.R1E452"/>
<reference evidence="6" key="1">
    <citation type="journal article" date="2013" name="Nature">
        <title>Pan genome of the phytoplankton Emiliania underpins its global distribution.</title>
        <authorList>
            <person name="Read B.A."/>
            <person name="Kegel J."/>
            <person name="Klute M.J."/>
            <person name="Kuo A."/>
            <person name="Lefebvre S.C."/>
            <person name="Maumus F."/>
            <person name="Mayer C."/>
            <person name="Miller J."/>
            <person name="Monier A."/>
            <person name="Salamov A."/>
            <person name="Young J."/>
            <person name="Aguilar M."/>
            <person name="Claverie J.M."/>
            <person name="Frickenhaus S."/>
            <person name="Gonzalez K."/>
            <person name="Herman E.K."/>
            <person name="Lin Y.C."/>
            <person name="Napier J."/>
            <person name="Ogata H."/>
            <person name="Sarno A.F."/>
            <person name="Shmutz J."/>
            <person name="Schroeder D."/>
            <person name="de Vargas C."/>
            <person name="Verret F."/>
            <person name="von Dassow P."/>
            <person name="Valentin K."/>
            <person name="Van de Peer Y."/>
            <person name="Wheeler G."/>
            <person name="Dacks J.B."/>
            <person name="Delwiche C.F."/>
            <person name="Dyhrman S.T."/>
            <person name="Glockner G."/>
            <person name="John U."/>
            <person name="Richards T."/>
            <person name="Worden A.Z."/>
            <person name="Zhang X."/>
            <person name="Grigoriev I.V."/>
            <person name="Allen A.E."/>
            <person name="Bidle K."/>
            <person name="Borodovsky M."/>
            <person name="Bowler C."/>
            <person name="Brownlee C."/>
            <person name="Cock J.M."/>
            <person name="Elias M."/>
            <person name="Gladyshev V.N."/>
            <person name="Groth M."/>
            <person name="Guda C."/>
            <person name="Hadaegh A."/>
            <person name="Iglesias-Rodriguez M.D."/>
            <person name="Jenkins J."/>
            <person name="Jones B.M."/>
            <person name="Lawson T."/>
            <person name="Leese F."/>
            <person name="Lindquist E."/>
            <person name="Lobanov A."/>
            <person name="Lomsadze A."/>
            <person name="Malik S.B."/>
            <person name="Marsh M.E."/>
            <person name="Mackinder L."/>
            <person name="Mock T."/>
            <person name="Mueller-Roeber B."/>
            <person name="Pagarete A."/>
            <person name="Parker M."/>
            <person name="Probert I."/>
            <person name="Quesneville H."/>
            <person name="Raines C."/>
            <person name="Rensing S.A."/>
            <person name="Riano-Pachon D.M."/>
            <person name="Richier S."/>
            <person name="Rokitta S."/>
            <person name="Shiraiwa Y."/>
            <person name="Soanes D.M."/>
            <person name="van der Giezen M."/>
            <person name="Wahlund T.M."/>
            <person name="Williams B."/>
            <person name="Wilson W."/>
            <person name="Wolfe G."/>
            <person name="Wurch L.L."/>
        </authorList>
    </citation>
    <scope>NUCLEOTIDE SEQUENCE</scope>
</reference>
<evidence type="ECO:0000256" key="2">
    <source>
        <dbReference type="PIRSR" id="PIRSR601310-3"/>
    </source>
</evidence>
<feature type="domain" description="HIT" evidence="4">
    <location>
        <begin position="17"/>
        <end position="126"/>
    </location>
</feature>
<dbReference type="KEGG" id="ehx:EMIHUDRAFT_436305"/>
<dbReference type="InterPro" id="IPR019808">
    <property type="entry name" value="Histidine_triad_CS"/>
</dbReference>
<dbReference type="GeneID" id="17263845"/>
<dbReference type="PANTHER" id="PTHR23089">
    <property type="entry name" value="HISTIDINE TRIAD HIT PROTEIN"/>
    <property type="match status" value="1"/>
</dbReference>
<dbReference type="HOGENOM" id="CLU_056776_8_1_1"/>
<dbReference type="GO" id="GO:0003824">
    <property type="term" value="F:catalytic activity"/>
    <property type="evidence" value="ECO:0007669"/>
    <property type="project" value="InterPro"/>
</dbReference>
<evidence type="ECO:0000259" key="4">
    <source>
        <dbReference type="PROSITE" id="PS51084"/>
    </source>
</evidence>
<dbReference type="Pfam" id="PF01230">
    <property type="entry name" value="HIT"/>
    <property type="match status" value="1"/>
</dbReference>
<feature type="short sequence motif" description="Histidine triad motif" evidence="2 3">
    <location>
        <begin position="110"/>
        <end position="114"/>
    </location>
</feature>